<sequence>MTCTRRAKERRSHATRALRPHEPRLSTGGQQAVYMKKSKKKKHKEKTGFRLLQSVSVSNI</sequence>
<dbReference type="Proteomes" id="UP000324222">
    <property type="component" value="Unassembled WGS sequence"/>
</dbReference>
<accession>A0A5B7GVI6</accession>
<gene>
    <name evidence="2" type="ORF">E2C01_055717</name>
</gene>
<name>A0A5B7GVI6_PORTR</name>
<feature type="compositionally biased region" description="Basic residues" evidence="1">
    <location>
        <begin position="1"/>
        <end position="18"/>
    </location>
</feature>
<protein>
    <submittedName>
        <fullName evidence="2">Uncharacterized protein</fullName>
    </submittedName>
</protein>
<organism evidence="2 3">
    <name type="scientific">Portunus trituberculatus</name>
    <name type="common">Swimming crab</name>
    <name type="synonym">Neptunus trituberculatus</name>
    <dbReference type="NCBI Taxonomy" id="210409"/>
    <lineage>
        <taxon>Eukaryota</taxon>
        <taxon>Metazoa</taxon>
        <taxon>Ecdysozoa</taxon>
        <taxon>Arthropoda</taxon>
        <taxon>Crustacea</taxon>
        <taxon>Multicrustacea</taxon>
        <taxon>Malacostraca</taxon>
        <taxon>Eumalacostraca</taxon>
        <taxon>Eucarida</taxon>
        <taxon>Decapoda</taxon>
        <taxon>Pleocyemata</taxon>
        <taxon>Brachyura</taxon>
        <taxon>Eubrachyura</taxon>
        <taxon>Portunoidea</taxon>
        <taxon>Portunidae</taxon>
        <taxon>Portuninae</taxon>
        <taxon>Portunus</taxon>
    </lineage>
</organism>
<evidence type="ECO:0000313" key="3">
    <source>
        <dbReference type="Proteomes" id="UP000324222"/>
    </source>
</evidence>
<dbReference type="AlphaFoldDB" id="A0A5B7GVI6"/>
<reference evidence="2 3" key="1">
    <citation type="submission" date="2019-05" db="EMBL/GenBank/DDBJ databases">
        <title>Another draft genome of Portunus trituberculatus and its Hox gene families provides insights of decapod evolution.</title>
        <authorList>
            <person name="Jeong J.-H."/>
            <person name="Song I."/>
            <person name="Kim S."/>
            <person name="Choi T."/>
            <person name="Kim D."/>
            <person name="Ryu S."/>
            <person name="Kim W."/>
        </authorList>
    </citation>
    <scope>NUCLEOTIDE SEQUENCE [LARGE SCALE GENOMIC DNA]</scope>
    <source>
        <tissue evidence="2">Muscle</tissue>
    </source>
</reference>
<feature type="region of interest" description="Disordered" evidence="1">
    <location>
        <begin position="1"/>
        <end position="33"/>
    </location>
</feature>
<proteinExistence type="predicted"/>
<evidence type="ECO:0000313" key="2">
    <source>
        <dbReference type="EMBL" id="MPC61643.1"/>
    </source>
</evidence>
<keyword evidence="3" id="KW-1185">Reference proteome</keyword>
<evidence type="ECO:0000256" key="1">
    <source>
        <dbReference type="SAM" id="MobiDB-lite"/>
    </source>
</evidence>
<dbReference type="EMBL" id="VSRR010018738">
    <property type="protein sequence ID" value="MPC61643.1"/>
    <property type="molecule type" value="Genomic_DNA"/>
</dbReference>
<comment type="caution">
    <text evidence="2">The sequence shown here is derived from an EMBL/GenBank/DDBJ whole genome shotgun (WGS) entry which is preliminary data.</text>
</comment>